<dbReference type="GO" id="GO:0007160">
    <property type="term" value="P:cell-matrix adhesion"/>
    <property type="evidence" value="ECO:0007669"/>
    <property type="project" value="TreeGrafter"/>
</dbReference>
<reference evidence="11 12" key="1">
    <citation type="submission" date="2019-03" db="EMBL/GenBank/DDBJ databases">
        <title>An improved genome assembly of the fluke Schistosoma japonicum.</title>
        <authorList>
            <person name="Hu W."/>
            <person name="Luo F."/>
            <person name="Yin M."/>
            <person name="Mo X."/>
            <person name="Sun C."/>
            <person name="Wu Q."/>
            <person name="Zhu B."/>
            <person name="Xiang M."/>
            <person name="Wang J."/>
            <person name="Wang Y."/>
            <person name="Zhang T."/>
            <person name="Xu B."/>
            <person name="Zheng H."/>
            <person name="Feng Z."/>
        </authorList>
    </citation>
    <scope>NUCLEOTIDE SEQUENCE [LARGE SCALE GENOMIC DNA]</scope>
    <source>
        <strain evidence="11">HuSjv2</strain>
        <tissue evidence="11">Worms</tissue>
    </source>
</reference>
<dbReference type="GO" id="GO:0009897">
    <property type="term" value="C:external side of plasma membrane"/>
    <property type="evidence" value="ECO:0007669"/>
    <property type="project" value="TreeGrafter"/>
</dbReference>
<keyword evidence="6 9" id="KW-0675">Receptor</keyword>
<dbReference type="InterPro" id="IPR032695">
    <property type="entry name" value="Integrin_dom_sf"/>
</dbReference>
<dbReference type="GO" id="GO:0033627">
    <property type="term" value="P:cell adhesion mediated by integrin"/>
    <property type="evidence" value="ECO:0007669"/>
    <property type="project" value="TreeGrafter"/>
</dbReference>
<dbReference type="SUPFAM" id="SSF69318">
    <property type="entry name" value="Integrin alpha N-terminal domain"/>
    <property type="match status" value="1"/>
</dbReference>
<evidence type="ECO:0000313" key="11">
    <source>
        <dbReference type="EMBL" id="TNN09712.1"/>
    </source>
</evidence>
<accession>A0A4Z2CZP0</accession>
<dbReference type="EMBL" id="SKCS01000393">
    <property type="protein sequence ID" value="TNN09712.1"/>
    <property type="molecule type" value="Genomic_DNA"/>
</dbReference>
<dbReference type="GO" id="GO:0098609">
    <property type="term" value="P:cell-cell adhesion"/>
    <property type="evidence" value="ECO:0007669"/>
    <property type="project" value="TreeGrafter"/>
</dbReference>
<evidence type="ECO:0000256" key="2">
    <source>
        <dbReference type="ARBA" id="ARBA00008054"/>
    </source>
</evidence>
<feature type="transmembrane region" description="Helical" evidence="9">
    <location>
        <begin position="1219"/>
        <end position="1242"/>
    </location>
</feature>
<keyword evidence="5 9" id="KW-0472">Membrane</keyword>
<feature type="repeat" description="FG-GAP" evidence="8">
    <location>
        <begin position="348"/>
        <end position="420"/>
    </location>
</feature>
<evidence type="ECO:0000256" key="6">
    <source>
        <dbReference type="ARBA" id="ARBA00023170"/>
    </source>
</evidence>
<evidence type="ECO:0000256" key="5">
    <source>
        <dbReference type="ARBA" id="ARBA00023136"/>
    </source>
</evidence>
<dbReference type="InterPro" id="IPR000413">
    <property type="entry name" value="Integrin_alpha"/>
</dbReference>
<keyword evidence="4 9" id="KW-0401">Integrin</keyword>
<keyword evidence="9" id="KW-0812">Transmembrane</keyword>
<dbReference type="PANTHER" id="PTHR23220:SF134">
    <property type="entry name" value="INTEGRIN ALPHA-2 DOMAIN-CONTAINING PROTEIN"/>
    <property type="match status" value="1"/>
</dbReference>
<dbReference type="GO" id="GO:0008305">
    <property type="term" value="C:integrin complex"/>
    <property type="evidence" value="ECO:0007669"/>
    <property type="project" value="InterPro"/>
</dbReference>
<dbReference type="Gene3D" id="2.130.10.130">
    <property type="entry name" value="Integrin alpha, N-terminal"/>
    <property type="match status" value="1"/>
</dbReference>
<dbReference type="GO" id="GO:0007229">
    <property type="term" value="P:integrin-mediated signaling pathway"/>
    <property type="evidence" value="ECO:0007669"/>
    <property type="project" value="UniProtKB-KW"/>
</dbReference>
<dbReference type="PANTHER" id="PTHR23220">
    <property type="entry name" value="INTEGRIN ALPHA"/>
    <property type="match status" value="1"/>
</dbReference>
<dbReference type="Proteomes" id="UP000311919">
    <property type="component" value="Unassembled WGS sequence"/>
</dbReference>
<comment type="caution">
    <text evidence="11">The sequence shown here is derived from an EMBL/GenBank/DDBJ whole genome shotgun (WGS) entry which is preliminary data.</text>
</comment>
<evidence type="ECO:0000256" key="1">
    <source>
        <dbReference type="ARBA" id="ARBA00004479"/>
    </source>
</evidence>
<evidence type="ECO:0000256" key="8">
    <source>
        <dbReference type="PROSITE-ProRule" id="PRU00803"/>
    </source>
</evidence>
<evidence type="ECO:0000256" key="3">
    <source>
        <dbReference type="ARBA" id="ARBA00022889"/>
    </source>
</evidence>
<comment type="subcellular location">
    <subcellularLocation>
        <location evidence="1 9">Membrane</location>
        <topology evidence="1 9">Single-pass type I membrane protein</topology>
    </subcellularLocation>
</comment>
<dbReference type="SUPFAM" id="SSF69179">
    <property type="entry name" value="Integrin domains"/>
    <property type="match status" value="1"/>
</dbReference>
<feature type="domain" description="Integrin alpha third immunoglobulin-like" evidence="10">
    <location>
        <begin position="927"/>
        <end position="1142"/>
    </location>
</feature>
<dbReference type="Gene3D" id="1.20.5.930">
    <property type="entry name" value="Bicelle-embedded integrin alpha(iib) transmembrane segment"/>
    <property type="match status" value="1"/>
</dbReference>
<organism evidence="11 12">
    <name type="scientific">Schistosoma japonicum</name>
    <name type="common">Blood fluke</name>
    <dbReference type="NCBI Taxonomy" id="6182"/>
    <lineage>
        <taxon>Eukaryota</taxon>
        <taxon>Metazoa</taxon>
        <taxon>Spiralia</taxon>
        <taxon>Lophotrochozoa</taxon>
        <taxon>Platyhelminthes</taxon>
        <taxon>Trematoda</taxon>
        <taxon>Digenea</taxon>
        <taxon>Strigeidida</taxon>
        <taxon>Schistosomatoidea</taxon>
        <taxon>Schistosomatidae</taxon>
        <taxon>Schistosoma</taxon>
    </lineage>
</organism>
<gene>
    <name evidence="11" type="ORF">EWB00_006209</name>
</gene>
<dbReference type="OrthoDB" id="5317514at2759"/>
<dbReference type="STRING" id="6182.A0A4Z2CZP0"/>
<dbReference type="InterPro" id="IPR028994">
    <property type="entry name" value="Integrin_alpha_N"/>
</dbReference>
<dbReference type="PRINTS" id="PR01185">
    <property type="entry name" value="INTEGRINA"/>
</dbReference>
<keyword evidence="3 9" id="KW-0130">Cell adhesion</keyword>
<keyword evidence="9" id="KW-1133">Transmembrane helix</keyword>
<evidence type="ECO:0000256" key="4">
    <source>
        <dbReference type="ARBA" id="ARBA00023037"/>
    </source>
</evidence>
<protein>
    <submittedName>
        <fullName evidence="11">Integrin isoform 1</fullName>
    </submittedName>
</protein>
<evidence type="ECO:0000313" key="12">
    <source>
        <dbReference type="Proteomes" id="UP000311919"/>
    </source>
</evidence>
<dbReference type="GO" id="GO:0005178">
    <property type="term" value="F:integrin binding"/>
    <property type="evidence" value="ECO:0007669"/>
    <property type="project" value="TreeGrafter"/>
</dbReference>
<evidence type="ECO:0000259" key="10">
    <source>
        <dbReference type="Pfam" id="PF20806"/>
    </source>
</evidence>
<comment type="similarity">
    <text evidence="2 9">Belongs to the integrin alpha chain family.</text>
</comment>
<dbReference type="PROSITE" id="PS51470">
    <property type="entry name" value="FG_GAP"/>
    <property type="match status" value="1"/>
</dbReference>
<dbReference type="Gene3D" id="2.60.40.1530">
    <property type="entry name" value="ntegrin, alpha v. Chain A, domain 4"/>
    <property type="match status" value="1"/>
</dbReference>
<dbReference type="SMART" id="SM00191">
    <property type="entry name" value="Int_alpha"/>
    <property type="match status" value="3"/>
</dbReference>
<sequence>MEHTFWLRLDGCFPMEIKNISNQENEHNTKYHEGTTLLGMSLGSLEFEKPISGAVIVYCDPLWHTGRRKYLSPSLLDVKYQEQPGGRCHIRLRHNGKWSRQIKSNQNEDIIQFCTNSGYSQPCGGGFSFDLQQTLSTDQTARSYKSYSDHLDSQLPNIRLLTSLFLANPGEVQILDDILKNFKKTTDKQQTEFIVRRILGNHVQFSQQVKWTPFSKFVKQHFDVGDNDSILGGDAWMHENLAIVSSIGSAYEPNVTAFKPKATESKEWLVYSIASENQMNSDTSSDFTGFGFSIETVNIPKHSKGNGVPRTNYGILIGAPFDSSIKGNNPNHGKVYIVCPEKRMISKTDLFSIKGTRKNEFFGYSIARLGDIDGDGIDDVAISAPAIQSRNTRVLNGNLNISLYNGRVYIYRVTSECTLESQPLQILEAPEPEIGDGFGIGLSRGFDADGDGWPEFAVTSLKMNTLPYLFTMPKLLKAQCQISISPLYSMLHFKKGTIIPFHINVRLYDLHLRQYINIPEGLTLTGIRDHEVITDVLWNYYQHSNSTTTTLSSNLLRKQSLELSIFNLFTVQFNKSTPRFQLQDKKINNIHLDSSQSSMSIKFHLITMYGLEEMNLNSIPLKISYRSVLNLTECNLAQNFNKCYKQGQPLVDWSECSQSIRLAQPVCIPANECSSDFSFLNVSWNSLHSLMMTQNSENLLTKVNNSLIKSIEYGHPNEQQQLIQLKLVNLGPTKSTGLRILMRFYNWHFIDDEKFTLDNGIQGKITRINIKKLPKYTTNSVDLINLTDTKIWSINIDENGLLALISLSPYLWIYPNEIIQIDIHVFIQGLLPLKTTQSTSYLLNDDTVLYKYFNQNYEYPPKFEIQVISETKDDHKENNIVSIPYKIVYKPVVNIFAGIQPSTIIDKRLKPYAIERSTISRKIFSYDIGPRIEHIFLIENRGWIALTNLSLILQLPYETFDGYRLLYLSDKIREASYTNQTTMLKNILPSIIGSDGRQYGNCEIPKEFINPLELTLMDFKFIDDNTQKSAYNSLVRITKRFKRRIEQLNKSSLASRNTHKLIKDSEIELTYNTLQREYENRIILSCPHFRQSVNSTKKIRTLENKYLIKCLNIRCQIKHFERGDTVRLKWTGWLWSETFFKLHKSDIQFVSRLHIDHWGDLPLIIKSYHDVQENLFQNKGHAIDEKFIDIKYPSDNYFEIKQSIIFHSVQLKATHKVPLWPIIAGIFVGLWILMILGALLYCSGFFTRHRKYSAIKVKKHFFPHENKYLDEKSHNNNNINSLSNWTSSQNSLIKAEENCSLLQSSDSQLPISIKNNQFDFDYSEKTSSSNLNKNLIVEQHSVNGNDEHVANNKYQQSLLKILVKPNQNDDCISPLLKPSNLSLYEQQKSQQLEVIEEDKESSASIVDNN</sequence>
<proteinExistence type="inferred from homology"/>
<evidence type="ECO:0000256" key="7">
    <source>
        <dbReference type="ARBA" id="ARBA00023180"/>
    </source>
</evidence>
<keyword evidence="12" id="KW-1185">Reference proteome</keyword>
<dbReference type="InterPro" id="IPR013519">
    <property type="entry name" value="Int_alpha_beta-p"/>
</dbReference>
<dbReference type="Pfam" id="PF20806">
    <property type="entry name" value="Integrin_A_Ig_3"/>
    <property type="match status" value="1"/>
</dbReference>
<name>A0A4Z2CZP0_SCHJA</name>
<dbReference type="InterPro" id="IPR048286">
    <property type="entry name" value="Integrin_alpha_Ig-like_3"/>
</dbReference>
<evidence type="ECO:0000256" key="9">
    <source>
        <dbReference type="RuleBase" id="RU003762"/>
    </source>
</evidence>
<keyword evidence="7" id="KW-0325">Glycoprotein</keyword>